<reference evidence="2 3" key="1">
    <citation type="submission" date="2023-04" db="EMBL/GenBank/DDBJ databases">
        <title>The genome sequence of Polyangium sorediatum DSM14670.</title>
        <authorList>
            <person name="Zhang X."/>
        </authorList>
    </citation>
    <scope>NUCLEOTIDE SEQUENCE [LARGE SCALE GENOMIC DNA]</scope>
    <source>
        <strain evidence="2 3">DSM 14670</strain>
    </source>
</reference>
<organism evidence="2 3">
    <name type="scientific">Polyangium sorediatum</name>
    <dbReference type="NCBI Taxonomy" id="889274"/>
    <lineage>
        <taxon>Bacteria</taxon>
        <taxon>Pseudomonadati</taxon>
        <taxon>Myxococcota</taxon>
        <taxon>Polyangia</taxon>
        <taxon>Polyangiales</taxon>
        <taxon>Polyangiaceae</taxon>
        <taxon>Polyangium</taxon>
    </lineage>
</organism>
<feature type="compositionally biased region" description="Gly residues" evidence="1">
    <location>
        <begin position="90"/>
        <end position="104"/>
    </location>
</feature>
<accession>A0ABT6NM48</accession>
<feature type="compositionally biased region" description="Pro residues" evidence="1">
    <location>
        <begin position="69"/>
        <end position="81"/>
    </location>
</feature>
<dbReference type="RefSeq" id="WP_136965751.1">
    <property type="nucleotide sequence ID" value="NZ_JARZHI010000004.1"/>
</dbReference>
<sequence length="104" mass="10880">MTAQPGNLAALVDGVALPEEEARDLWKRFSEWMGEHRGDMAGFAKASGFTKITPEYRDGRAVLVAYTKEPPPAPPPAPPAKKPAKKPAGKGSGARRGGGGGGKR</sequence>
<protein>
    <submittedName>
        <fullName evidence="2">Uncharacterized protein</fullName>
    </submittedName>
</protein>
<keyword evidence="3" id="KW-1185">Reference proteome</keyword>
<feature type="region of interest" description="Disordered" evidence="1">
    <location>
        <begin position="66"/>
        <end position="104"/>
    </location>
</feature>
<comment type="caution">
    <text evidence="2">The sequence shown here is derived from an EMBL/GenBank/DDBJ whole genome shotgun (WGS) entry which is preliminary data.</text>
</comment>
<proteinExistence type="predicted"/>
<name>A0ABT6NM48_9BACT</name>
<evidence type="ECO:0000313" key="2">
    <source>
        <dbReference type="EMBL" id="MDI1429376.1"/>
    </source>
</evidence>
<gene>
    <name evidence="2" type="ORF">QHF89_07715</name>
</gene>
<dbReference type="Proteomes" id="UP001160301">
    <property type="component" value="Unassembled WGS sequence"/>
</dbReference>
<evidence type="ECO:0000313" key="3">
    <source>
        <dbReference type="Proteomes" id="UP001160301"/>
    </source>
</evidence>
<evidence type="ECO:0000256" key="1">
    <source>
        <dbReference type="SAM" id="MobiDB-lite"/>
    </source>
</evidence>
<dbReference type="EMBL" id="JARZHI010000004">
    <property type="protein sequence ID" value="MDI1429376.1"/>
    <property type="molecule type" value="Genomic_DNA"/>
</dbReference>